<dbReference type="PROSITE" id="PS01124">
    <property type="entry name" value="HTH_ARAC_FAMILY_2"/>
    <property type="match status" value="1"/>
</dbReference>
<proteinExistence type="predicted"/>
<dbReference type="PANTHER" id="PTHR43280:SF2">
    <property type="entry name" value="HTH-TYPE TRANSCRIPTIONAL REGULATOR EXSA"/>
    <property type="match status" value="1"/>
</dbReference>
<evidence type="ECO:0000256" key="2">
    <source>
        <dbReference type="ARBA" id="ARBA00023125"/>
    </source>
</evidence>
<dbReference type="OrthoDB" id="2329780at2"/>
<feature type="domain" description="HTH araC/xylS-type" evidence="4">
    <location>
        <begin position="219"/>
        <end position="316"/>
    </location>
</feature>
<reference evidence="5 6" key="1">
    <citation type="submission" date="2018-10" db="EMBL/GenBank/DDBJ databases">
        <title>Lactobacillus sp. R7 and Lactobacillus sp. R19 isolated from fermented mustard green product of Taiwan.</title>
        <authorList>
            <person name="Lin S.-T."/>
        </authorList>
    </citation>
    <scope>NUCLEOTIDE SEQUENCE [LARGE SCALE GENOMIC DNA]</scope>
    <source>
        <strain evidence="5 6">BCRC 81127</strain>
    </source>
</reference>
<keyword evidence="6" id="KW-1185">Reference proteome</keyword>
<dbReference type="Gene3D" id="2.60.120.10">
    <property type="entry name" value="Jelly Rolls"/>
    <property type="match status" value="1"/>
</dbReference>
<evidence type="ECO:0000256" key="1">
    <source>
        <dbReference type="ARBA" id="ARBA00023015"/>
    </source>
</evidence>
<dbReference type="Pfam" id="PF12833">
    <property type="entry name" value="HTH_18"/>
    <property type="match status" value="1"/>
</dbReference>
<dbReference type="Pfam" id="PF02311">
    <property type="entry name" value="AraC_binding"/>
    <property type="match status" value="1"/>
</dbReference>
<gene>
    <name evidence="5" type="ORF">EGT49_02375</name>
</gene>
<protein>
    <submittedName>
        <fullName evidence="5">AraC family transcriptional regulator</fullName>
    </submittedName>
</protein>
<evidence type="ECO:0000313" key="6">
    <source>
        <dbReference type="Proteomes" id="UP000298021"/>
    </source>
</evidence>
<dbReference type="SUPFAM" id="SSF46689">
    <property type="entry name" value="Homeodomain-like"/>
    <property type="match status" value="1"/>
</dbReference>
<dbReference type="InterPro" id="IPR018060">
    <property type="entry name" value="HTH_AraC"/>
</dbReference>
<dbReference type="InterPro" id="IPR014710">
    <property type="entry name" value="RmlC-like_jellyroll"/>
</dbReference>
<organism evidence="5 6">
    <name type="scientific">Companilactobacillus suantsaicola</name>
    <dbReference type="NCBI Taxonomy" id="2487723"/>
    <lineage>
        <taxon>Bacteria</taxon>
        <taxon>Bacillati</taxon>
        <taxon>Bacillota</taxon>
        <taxon>Bacilli</taxon>
        <taxon>Lactobacillales</taxon>
        <taxon>Lactobacillaceae</taxon>
        <taxon>Companilactobacillus</taxon>
    </lineage>
</organism>
<name>A0A4Z0JNG3_9LACO</name>
<evidence type="ECO:0000313" key="5">
    <source>
        <dbReference type="EMBL" id="TGD24616.1"/>
    </source>
</evidence>
<dbReference type="Proteomes" id="UP000298021">
    <property type="component" value="Unassembled WGS sequence"/>
</dbReference>
<evidence type="ECO:0000259" key="4">
    <source>
        <dbReference type="PROSITE" id="PS01124"/>
    </source>
</evidence>
<comment type="caution">
    <text evidence="5">The sequence shown here is derived from an EMBL/GenBank/DDBJ whole genome shotgun (WGS) entry which is preliminary data.</text>
</comment>
<dbReference type="GO" id="GO:0043565">
    <property type="term" value="F:sequence-specific DNA binding"/>
    <property type="evidence" value="ECO:0007669"/>
    <property type="project" value="InterPro"/>
</dbReference>
<dbReference type="PANTHER" id="PTHR43280">
    <property type="entry name" value="ARAC-FAMILY TRANSCRIPTIONAL REGULATOR"/>
    <property type="match status" value="1"/>
</dbReference>
<keyword evidence="1" id="KW-0805">Transcription regulation</keyword>
<keyword evidence="3" id="KW-0804">Transcription</keyword>
<accession>A0A4Z0JNG3</accession>
<dbReference type="EMBL" id="RKLY01000004">
    <property type="protein sequence ID" value="TGD24616.1"/>
    <property type="molecule type" value="Genomic_DNA"/>
</dbReference>
<dbReference type="SMART" id="SM00342">
    <property type="entry name" value="HTH_ARAC"/>
    <property type="match status" value="1"/>
</dbReference>
<evidence type="ECO:0000256" key="3">
    <source>
        <dbReference type="ARBA" id="ARBA00023163"/>
    </source>
</evidence>
<dbReference type="InterPro" id="IPR003313">
    <property type="entry name" value="AraC-bd"/>
</dbReference>
<dbReference type="InterPro" id="IPR009057">
    <property type="entry name" value="Homeodomain-like_sf"/>
</dbReference>
<dbReference type="SUPFAM" id="SSF51215">
    <property type="entry name" value="Regulatory protein AraC"/>
    <property type="match status" value="1"/>
</dbReference>
<sequence length="331" mass="38716">MRKDFKNLDAATNQGPEISTKVPLTMFYKRQTNQKVLYTMLQNGKFHSFEASDYQKMHRDQDFELMYVLDGQLTNYLEDQVFTFQAGEGCLLNPQIRHTEKLQTNCLVVFLNLSESLLRQLLTDIESQGAVFSFLKHNLDDKNGWQRNYLKFHRLTSDSDKALKIILDSLQQEITTVKIGAKFFQSGLVLRLLSELEDSHHFRVIPNLLDNSKKDFLANQVIELIDKSDGNISRKNLEEQLHYNDEYLNRLLKDKTKHTLTAYSQEIRIHRAQELLTTTNMTIQNIAKQLGFDNETYFYHFFKKHVQLSPSVYRNEFTERGTGALSSRRIT</sequence>
<dbReference type="Gene3D" id="1.10.10.60">
    <property type="entry name" value="Homeodomain-like"/>
    <property type="match status" value="2"/>
</dbReference>
<dbReference type="InterPro" id="IPR037923">
    <property type="entry name" value="HTH-like"/>
</dbReference>
<dbReference type="GO" id="GO:0003700">
    <property type="term" value="F:DNA-binding transcription factor activity"/>
    <property type="evidence" value="ECO:0007669"/>
    <property type="project" value="InterPro"/>
</dbReference>
<dbReference type="RefSeq" id="WP_135371362.1">
    <property type="nucleotide sequence ID" value="NZ_RKLY01000004.1"/>
</dbReference>
<dbReference type="AlphaFoldDB" id="A0A4Z0JNG3"/>
<keyword evidence="2" id="KW-0238">DNA-binding</keyword>